<organism evidence="2 3">
    <name type="scientific">Gordonia cholesterolivorans</name>
    <dbReference type="NCBI Taxonomy" id="559625"/>
    <lineage>
        <taxon>Bacteria</taxon>
        <taxon>Bacillati</taxon>
        <taxon>Actinomycetota</taxon>
        <taxon>Actinomycetes</taxon>
        <taxon>Mycobacteriales</taxon>
        <taxon>Gordoniaceae</taxon>
        <taxon>Gordonia</taxon>
    </lineage>
</organism>
<dbReference type="Gene3D" id="3.40.830.10">
    <property type="entry name" value="LigB-like"/>
    <property type="match status" value="1"/>
</dbReference>
<protein>
    <submittedName>
        <fullName evidence="2">Uncharacterized protein</fullName>
    </submittedName>
</protein>
<accession>A0ABN3HAA4</accession>
<proteinExistence type="predicted"/>
<sequence>MCRARTGSVETVLALVAIVPSAPLLVPELAGPAATDTEPVRAAVRSVAKRLGSAADRWIALGAADRAGSAGATDYRSCGDFGGYGVPHPVRLGGPPTEGAPLPLSMLIAGWVRGEADGGGERITVTPWVVDPEWSPDQCAAAGLELARALSDGGDPDSDDPHGGDPDSDDPDSGDRVGLLVVADGCTALSPGAPGGGERPSAIGLQRRIDDALARADTGALAALDADACAAEGVGGRAAWQVLAAACGGPAADVAVSDVAAAEVLYRDAPFGVGYTVAVWSPGAPR</sequence>
<dbReference type="EMBL" id="BAAARB010000004">
    <property type="protein sequence ID" value="GAA2373995.1"/>
    <property type="molecule type" value="Genomic_DNA"/>
</dbReference>
<evidence type="ECO:0000313" key="2">
    <source>
        <dbReference type="EMBL" id="GAA2373995.1"/>
    </source>
</evidence>
<comment type="caution">
    <text evidence="2">The sequence shown here is derived from an EMBL/GenBank/DDBJ whole genome shotgun (WGS) entry which is preliminary data.</text>
</comment>
<keyword evidence="3" id="KW-1185">Reference proteome</keyword>
<name>A0ABN3HAA4_9ACTN</name>
<dbReference type="Proteomes" id="UP001501170">
    <property type="component" value="Unassembled WGS sequence"/>
</dbReference>
<gene>
    <name evidence="2" type="ORF">GCM10009855_11520</name>
</gene>
<reference evidence="2 3" key="1">
    <citation type="journal article" date="2019" name="Int. J. Syst. Evol. Microbiol.">
        <title>The Global Catalogue of Microorganisms (GCM) 10K type strain sequencing project: providing services to taxonomists for standard genome sequencing and annotation.</title>
        <authorList>
            <consortium name="The Broad Institute Genomics Platform"/>
            <consortium name="The Broad Institute Genome Sequencing Center for Infectious Disease"/>
            <person name="Wu L."/>
            <person name="Ma J."/>
        </authorList>
    </citation>
    <scope>NUCLEOTIDE SEQUENCE [LARGE SCALE GENOMIC DNA]</scope>
    <source>
        <strain evidence="2 3">JCM 16227</strain>
    </source>
</reference>
<evidence type="ECO:0000256" key="1">
    <source>
        <dbReference type="SAM" id="MobiDB-lite"/>
    </source>
</evidence>
<evidence type="ECO:0000313" key="3">
    <source>
        <dbReference type="Proteomes" id="UP001501170"/>
    </source>
</evidence>
<feature type="region of interest" description="Disordered" evidence="1">
    <location>
        <begin position="149"/>
        <end position="177"/>
    </location>
</feature>